<dbReference type="InterPro" id="IPR050330">
    <property type="entry name" value="Bact_OuterMem_StrucFunc"/>
</dbReference>
<dbReference type="Gene3D" id="3.30.1330.60">
    <property type="entry name" value="OmpA-like domain"/>
    <property type="match status" value="1"/>
</dbReference>
<evidence type="ECO:0000256" key="6">
    <source>
        <dbReference type="SAM" id="SignalP"/>
    </source>
</evidence>
<comment type="caution">
    <text evidence="8">The sequence shown here is derived from an EMBL/GenBank/DDBJ whole genome shotgun (WGS) entry which is preliminary data.</text>
</comment>
<keyword evidence="2 6" id="KW-0732">Signal</keyword>
<dbReference type="InterPro" id="IPR003367">
    <property type="entry name" value="Thrombospondin_3-like_rpt"/>
</dbReference>
<feature type="signal peptide" evidence="6">
    <location>
        <begin position="1"/>
        <end position="19"/>
    </location>
</feature>
<feature type="chain" id="PRO_5047070090" evidence="6">
    <location>
        <begin position="20"/>
        <end position="700"/>
    </location>
</feature>
<dbReference type="SUPFAM" id="SSF103647">
    <property type="entry name" value="TSP type-3 repeat"/>
    <property type="match status" value="1"/>
</dbReference>
<accession>A0ABW5NDT9</accession>
<dbReference type="InterPro" id="IPR006665">
    <property type="entry name" value="OmpA-like"/>
</dbReference>
<dbReference type="InterPro" id="IPR036737">
    <property type="entry name" value="OmpA-like_sf"/>
</dbReference>
<dbReference type="InterPro" id="IPR028974">
    <property type="entry name" value="TSP_type-3_rpt"/>
</dbReference>
<dbReference type="EMBL" id="JBHULX010000039">
    <property type="protein sequence ID" value="MFD2593194.1"/>
    <property type="molecule type" value="Genomic_DNA"/>
</dbReference>
<evidence type="ECO:0000256" key="4">
    <source>
        <dbReference type="ARBA" id="ARBA00023237"/>
    </source>
</evidence>
<evidence type="ECO:0000256" key="2">
    <source>
        <dbReference type="ARBA" id="ARBA00022729"/>
    </source>
</evidence>
<name>A0ABW5NDT9_9FLAO</name>
<dbReference type="Pfam" id="PF18990">
    <property type="entry name" value="DUF5723"/>
    <property type="match status" value="1"/>
</dbReference>
<dbReference type="SUPFAM" id="SSF103088">
    <property type="entry name" value="OmpA-like"/>
    <property type="match status" value="1"/>
</dbReference>
<comment type="subcellular location">
    <subcellularLocation>
        <location evidence="1">Cell outer membrane</location>
    </subcellularLocation>
</comment>
<evidence type="ECO:0000256" key="3">
    <source>
        <dbReference type="ARBA" id="ARBA00023136"/>
    </source>
</evidence>
<sequence>MKKTLFLGLCLCASVSIKAQSFIGFLTDNYSGVNSVISNPANIVDSRFKTDIHLAGASALGGNDYYSTDLDKLLDSDFDFDRDGTKSPKEKNYGFGNVDVFGPAFMFNLNEKSSIAVFTRARAFVNVNEINGDTFDNFENDLDTSNDFFINEGDIFATTHAWAEIGVSYARVILNNDTNFLKGGITLKYLQGLGNSYAYGRNVLIDYDADGTLLPGGNRTGSIDTQGEVAYGYSNNVKEDFEDLKLQSGATGIGVDFGVVYEWRPEIDSYKIKDSKGKTYLPKDVNKYKLKFGLSITDLGAISYDESTEEVYDITNAIGEDDFNNFDDFDDKLENLYTLVRSGGTSKAVLPSALHLTADWNINNYFYVNLNTDLSLVSKTKENANQVANMLSLTPRFERKWFSFYSPISLQQYSGFQWGAGFRAGPLYVGSGSVLSVLLSNDSKAADVYAGLKIPVYQSRLKDKDGDGVLDKVDDCPEEAGPEENFGCPWPDTDGDTVLDKDDQCPEEAGPVENNGCPWPDTDGDTILDKDDQCPEEAGPVENKGCPWPDTDGDSILDKDDNCPNEAGTVANNGCPEVKVTQEVQKTLNEYAKTILFDSGKATIKKSSFEVLDDIVKILNEYPKAAFKIEGHTDSSGSNAFNLKLSDARANAVKTHLISKGINAVRLSSIGHGEEKPIATNKTKTGREQNRRVEINLIKE</sequence>
<organism evidence="8 9">
    <name type="scientific">Aquimarina hainanensis</name>
    <dbReference type="NCBI Taxonomy" id="1578017"/>
    <lineage>
        <taxon>Bacteria</taxon>
        <taxon>Pseudomonadati</taxon>
        <taxon>Bacteroidota</taxon>
        <taxon>Flavobacteriia</taxon>
        <taxon>Flavobacteriales</taxon>
        <taxon>Flavobacteriaceae</taxon>
        <taxon>Aquimarina</taxon>
    </lineage>
</organism>
<dbReference type="PANTHER" id="PTHR30329:SF21">
    <property type="entry name" value="LIPOPROTEIN YIAD-RELATED"/>
    <property type="match status" value="1"/>
</dbReference>
<keyword evidence="4" id="KW-0998">Cell outer membrane</keyword>
<dbReference type="InterPro" id="IPR006664">
    <property type="entry name" value="OMP_bac"/>
</dbReference>
<proteinExistence type="predicted"/>
<dbReference type="Pfam" id="PF02412">
    <property type="entry name" value="TSP_3"/>
    <property type="match status" value="2"/>
</dbReference>
<evidence type="ECO:0000313" key="8">
    <source>
        <dbReference type="EMBL" id="MFD2593194.1"/>
    </source>
</evidence>
<evidence type="ECO:0000256" key="1">
    <source>
        <dbReference type="ARBA" id="ARBA00004442"/>
    </source>
</evidence>
<evidence type="ECO:0000313" key="9">
    <source>
        <dbReference type="Proteomes" id="UP001597459"/>
    </source>
</evidence>
<dbReference type="Pfam" id="PF00691">
    <property type="entry name" value="OmpA"/>
    <property type="match status" value="1"/>
</dbReference>
<dbReference type="InterPro" id="IPR043781">
    <property type="entry name" value="DUF5723"/>
</dbReference>
<keyword evidence="9" id="KW-1185">Reference proteome</keyword>
<dbReference type="Gene3D" id="4.10.1080.10">
    <property type="entry name" value="TSP type-3 repeat"/>
    <property type="match status" value="1"/>
</dbReference>
<dbReference type="RefSeq" id="WP_378255420.1">
    <property type="nucleotide sequence ID" value="NZ_JBHSJV010000001.1"/>
</dbReference>
<dbReference type="Proteomes" id="UP001597459">
    <property type="component" value="Unassembled WGS sequence"/>
</dbReference>
<gene>
    <name evidence="8" type="ORF">ACFSTE_20310</name>
</gene>
<dbReference type="PROSITE" id="PS51123">
    <property type="entry name" value="OMPA_2"/>
    <property type="match status" value="1"/>
</dbReference>
<evidence type="ECO:0000256" key="5">
    <source>
        <dbReference type="PROSITE-ProRule" id="PRU00473"/>
    </source>
</evidence>
<dbReference type="PANTHER" id="PTHR30329">
    <property type="entry name" value="STATOR ELEMENT OF FLAGELLAR MOTOR COMPLEX"/>
    <property type="match status" value="1"/>
</dbReference>
<evidence type="ECO:0000259" key="7">
    <source>
        <dbReference type="PROSITE" id="PS51123"/>
    </source>
</evidence>
<keyword evidence="3 5" id="KW-0472">Membrane</keyword>
<protein>
    <submittedName>
        <fullName evidence="8">DUF5723 family protein</fullName>
    </submittedName>
</protein>
<feature type="domain" description="OmpA-like" evidence="7">
    <location>
        <begin position="584"/>
        <end position="700"/>
    </location>
</feature>
<reference evidence="9" key="1">
    <citation type="journal article" date="2019" name="Int. J. Syst. Evol. Microbiol.">
        <title>The Global Catalogue of Microorganisms (GCM) 10K type strain sequencing project: providing services to taxonomists for standard genome sequencing and annotation.</title>
        <authorList>
            <consortium name="The Broad Institute Genomics Platform"/>
            <consortium name="The Broad Institute Genome Sequencing Center for Infectious Disease"/>
            <person name="Wu L."/>
            <person name="Ma J."/>
        </authorList>
    </citation>
    <scope>NUCLEOTIDE SEQUENCE [LARGE SCALE GENOMIC DNA]</scope>
    <source>
        <strain evidence="9">KCTC 42423</strain>
    </source>
</reference>
<dbReference type="PRINTS" id="PR01021">
    <property type="entry name" value="OMPADOMAIN"/>
</dbReference>
<dbReference type="CDD" id="cd07185">
    <property type="entry name" value="OmpA_C-like"/>
    <property type="match status" value="1"/>
</dbReference>